<dbReference type="EMBL" id="CP073809">
    <property type="protein sequence ID" value="UTH14211.1"/>
    <property type="molecule type" value="Genomic_DNA"/>
</dbReference>
<evidence type="ECO:0000313" key="9">
    <source>
        <dbReference type="Proteomes" id="UP001057381"/>
    </source>
</evidence>
<feature type="region of interest" description="Disordered" evidence="5">
    <location>
        <begin position="115"/>
        <end position="137"/>
    </location>
</feature>
<dbReference type="Proteomes" id="UP001057381">
    <property type="component" value="Chromosome"/>
</dbReference>
<evidence type="ECO:0000256" key="3">
    <source>
        <dbReference type="ARBA" id="ARBA00022989"/>
    </source>
</evidence>
<dbReference type="GO" id="GO:0016020">
    <property type="term" value="C:membrane"/>
    <property type="evidence" value="ECO:0007669"/>
    <property type="project" value="UniProtKB-SubCell"/>
</dbReference>
<evidence type="ECO:0000256" key="6">
    <source>
        <dbReference type="SAM" id="Phobius"/>
    </source>
</evidence>
<dbReference type="PANTHER" id="PTHR21016">
    <property type="entry name" value="BETA-AMYLOID BINDING PROTEIN-RELATED"/>
    <property type="match status" value="1"/>
</dbReference>
<evidence type="ECO:0000259" key="7">
    <source>
        <dbReference type="Pfam" id="PF05154"/>
    </source>
</evidence>
<sequence>MNIQERSYIESKVASEKKSGPVAYLLWFFLGSLGVHRFYLGKPATAIVMIVVTLLINWWMFFIPMAIWLIVDAFLIPGWLKKHEAEVRNRAQNELLFYQQTNTNPQSAVSVNISHNGERSSEGSAQRVIEKSNSDEATEKQIFTVPPVKDSIVDSLITPVNENVISADTSTLKSVEK</sequence>
<evidence type="ECO:0000256" key="5">
    <source>
        <dbReference type="SAM" id="MobiDB-lite"/>
    </source>
</evidence>
<protein>
    <submittedName>
        <fullName evidence="8">TM2 domain-containing protein</fullName>
    </submittedName>
</protein>
<dbReference type="Pfam" id="PF05154">
    <property type="entry name" value="TM2"/>
    <property type="match status" value="1"/>
</dbReference>
<dbReference type="AlphaFoldDB" id="A0A9Q9BUA4"/>
<reference evidence="8" key="1">
    <citation type="submission" date="2021-04" db="EMBL/GenBank/DDBJ databases">
        <title>Complete Genome Sequences of Macrococcus spp. from dog and cattle.</title>
        <authorList>
            <person name="Schwendener S."/>
            <person name="Perreten V."/>
        </authorList>
    </citation>
    <scope>NUCLEOTIDE SEQUENCE</scope>
    <source>
        <strain evidence="8">Epi0143-OL</strain>
    </source>
</reference>
<organism evidence="8 9">
    <name type="scientific">Macrococcus equipercicus</name>
    <dbReference type="NCBI Taxonomy" id="69967"/>
    <lineage>
        <taxon>Bacteria</taxon>
        <taxon>Bacillati</taxon>
        <taxon>Bacillota</taxon>
        <taxon>Bacilli</taxon>
        <taxon>Bacillales</taxon>
        <taxon>Staphylococcaceae</taxon>
        <taxon>Macrococcus</taxon>
    </lineage>
</organism>
<dbReference type="KEGG" id="mequ:KFV11_02275"/>
<keyword evidence="3 6" id="KW-1133">Transmembrane helix</keyword>
<keyword evidence="2 6" id="KW-0812">Transmembrane</keyword>
<keyword evidence="4 6" id="KW-0472">Membrane</keyword>
<evidence type="ECO:0000313" key="8">
    <source>
        <dbReference type="EMBL" id="UTH14211.1"/>
    </source>
</evidence>
<evidence type="ECO:0000256" key="1">
    <source>
        <dbReference type="ARBA" id="ARBA00004141"/>
    </source>
</evidence>
<dbReference type="InterPro" id="IPR007829">
    <property type="entry name" value="TM2"/>
</dbReference>
<feature type="transmembrane region" description="Helical" evidence="6">
    <location>
        <begin position="46"/>
        <end position="71"/>
    </location>
</feature>
<comment type="subcellular location">
    <subcellularLocation>
        <location evidence="1">Membrane</location>
        <topology evidence="1">Multi-pass membrane protein</topology>
    </subcellularLocation>
</comment>
<feature type="transmembrane region" description="Helical" evidence="6">
    <location>
        <begin position="21"/>
        <end position="40"/>
    </location>
</feature>
<proteinExistence type="predicted"/>
<dbReference type="PANTHER" id="PTHR21016:SF25">
    <property type="entry name" value="TM2 DOMAIN-CONTAINING PROTEIN DDB_G0277895-RELATED"/>
    <property type="match status" value="1"/>
</dbReference>
<accession>A0A9Q9BUA4</accession>
<feature type="compositionally biased region" description="Basic and acidic residues" evidence="5">
    <location>
        <begin position="128"/>
        <end position="137"/>
    </location>
</feature>
<dbReference type="InterPro" id="IPR050932">
    <property type="entry name" value="TM2D1-3-like"/>
</dbReference>
<feature type="domain" description="TM2" evidence="7">
    <location>
        <begin position="17"/>
        <end position="72"/>
    </location>
</feature>
<evidence type="ECO:0000256" key="4">
    <source>
        <dbReference type="ARBA" id="ARBA00023136"/>
    </source>
</evidence>
<evidence type="ECO:0000256" key="2">
    <source>
        <dbReference type="ARBA" id="ARBA00022692"/>
    </source>
</evidence>
<gene>
    <name evidence="8" type="ORF">KFV11_02275</name>
</gene>
<dbReference type="RefSeq" id="WP_254250243.1">
    <property type="nucleotide sequence ID" value="NZ_CP073809.1"/>
</dbReference>
<name>A0A9Q9BUA4_9STAP</name>